<dbReference type="PANTHER" id="PTHR36933:SF1">
    <property type="entry name" value="SLL0788 PROTEIN"/>
    <property type="match status" value="1"/>
</dbReference>
<accession>A0A4Y3WPL7</accession>
<dbReference type="RefSeq" id="WP_141277891.1">
    <property type="nucleotide sequence ID" value="NZ_BAAARZ010000026.1"/>
</dbReference>
<gene>
    <name evidence="3" type="ORF">PHY01_16090</name>
</gene>
<feature type="domain" description="DUF305" evidence="2">
    <location>
        <begin position="59"/>
        <end position="221"/>
    </location>
</feature>
<dbReference type="OrthoDB" id="26872at2"/>
<dbReference type="Proteomes" id="UP000320338">
    <property type="component" value="Unassembled WGS sequence"/>
</dbReference>
<dbReference type="PANTHER" id="PTHR36933">
    <property type="entry name" value="SLL0788 PROTEIN"/>
    <property type="match status" value="1"/>
</dbReference>
<dbReference type="EMBL" id="BJNG01000014">
    <property type="protein sequence ID" value="GEC19326.1"/>
    <property type="molecule type" value="Genomic_DNA"/>
</dbReference>
<keyword evidence="1" id="KW-1133">Transmembrane helix</keyword>
<evidence type="ECO:0000313" key="3">
    <source>
        <dbReference type="EMBL" id="GEC19326.1"/>
    </source>
</evidence>
<keyword evidence="1" id="KW-0812">Transmembrane</keyword>
<keyword evidence="4" id="KW-1185">Reference proteome</keyword>
<dbReference type="InterPro" id="IPR012347">
    <property type="entry name" value="Ferritin-like"/>
</dbReference>
<dbReference type="InterPro" id="IPR005183">
    <property type="entry name" value="DUF305_CopM-like"/>
</dbReference>
<keyword evidence="1" id="KW-0472">Membrane</keyword>
<dbReference type="Gene3D" id="1.20.1260.10">
    <property type="match status" value="1"/>
</dbReference>
<reference evidence="3 4" key="1">
    <citation type="submission" date="2019-06" db="EMBL/GenBank/DDBJ databases">
        <title>Whole genome shotgun sequence of Pseudonocardia hydrocarbonoxydans NBRC 14498.</title>
        <authorList>
            <person name="Hosoyama A."/>
            <person name="Uohara A."/>
            <person name="Ohji S."/>
            <person name="Ichikawa N."/>
        </authorList>
    </citation>
    <scope>NUCLEOTIDE SEQUENCE [LARGE SCALE GENOMIC DNA]</scope>
    <source>
        <strain evidence="3 4">NBRC 14498</strain>
    </source>
</reference>
<evidence type="ECO:0000313" key="4">
    <source>
        <dbReference type="Proteomes" id="UP000320338"/>
    </source>
</evidence>
<evidence type="ECO:0000256" key="1">
    <source>
        <dbReference type="SAM" id="Phobius"/>
    </source>
</evidence>
<name>A0A4Y3WPL7_9PSEU</name>
<proteinExistence type="predicted"/>
<sequence length="231" mass="23941">MSIIAPPSTTPLPTNDGVARWVRPFVAVAAVVGLLLLGAAGGLLLGLPGSSTPEPGPVDIGFSQDMSVHHLQAVEMAAWERDHTTDPVLAQIATDIEKTQNNQVGQMQGWLALWDAPALPIGGYMGWMAGTPGGHGHADPGTGVVATMPGMASSADLAALRAATGPALDILFLQLILRHHEGGAEMLRDAAANASVPQVRSLATQMLSSQASEMDYLRQLLLARGGTPLPL</sequence>
<organism evidence="3 4">
    <name type="scientific">Pseudonocardia hydrocarbonoxydans</name>
    <dbReference type="NCBI Taxonomy" id="76726"/>
    <lineage>
        <taxon>Bacteria</taxon>
        <taxon>Bacillati</taxon>
        <taxon>Actinomycetota</taxon>
        <taxon>Actinomycetes</taxon>
        <taxon>Pseudonocardiales</taxon>
        <taxon>Pseudonocardiaceae</taxon>
        <taxon>Pseudonocardia</taxon>
    </lineage>
</organism>
<comment type="caution">
    <text evidence="3">The sequence shown here is derived from an EMBL/GenBank/DDBJ whole genome shotgun (WGS) entry which is preliminary data.</text>
</comment>
<protein>
    <submittedName>
        <fullName evidence="3">DUF305 domain-containing protein</fullName>
    </submittedName>
</protein>
<feature type="transmembrane region" description="Helical" evidence="1">
    <location>
        <begin position="25"/>
        <end position="47"/>
    </location>
</feature>
<evidence type="ECO:0000259" key="2">
    <source>
        <dbReference type="Pfam" id="PF03713"/>
    </source>
</evidence>
<dbReference type="Pfam" id="PF03713">
    <property type="entry name" value="DUF305"/>
    <property type="match status" value="1"/>
</dbReference>
<dbReference type="AlphaFoldDB" id="A0A4Y3WPL7"/>